<dbReference type="SUPFAM" id="SSF53067">
    <property type="entry name" value="Actin-like ATPase domain"/>
    <property type="match status" value="1"/>
</dbReference>
<gene>
    <name evidence="1" type="primary">tsaB</name>
    <name evidence="1" type="ORF">PAD_169</name>
</gene>
<dbReference type="GO" id="GO:0016787">
    <property type="term" value="F:hydrolase activity"/>
    <property type="evidence" value="ECO:0007669"/>
    <property type="project" value="UniProtKB-KW"/>
</dbReference>
<proteinExistence type="predicted"/>
<sequence>MKIFLSIDYTYNVYSISLFKFQKKKFINIIGFYKKNIYKNKILFFIFLKNFLNKKKINLSEINYIIYGKLIGDIKCIRIIKCISKGISYILNIPILEISKLKALALGVWFDYNYKYVISVIKIKKNIYNIGFFELKKNFFYYIPISLIKEKKININKKNNIKNIILKKFVCTGRGVLYLNRIKKINKYIKILDIERLPESNYIIRLALYNLLNQGWLAQKEEHQFYKLRVASSNLALPKKGSVVQKDRISVCRTENTGSSPVRSVNKIIIRKL</sequence>
<dbReference type="Proteomes" id="UP000032800">
    <property type="component" value="Chromosome I"/>
</dbReference>
<keyword evidence="1" id="KW-0378">Hydrolase</keyword>
<dbReference type="KEGG" id="plc:PAD_169"/>
<name>A0A8D9NAX2_9GAMM</name>
<dbReference type="EC" id="3.4.-.-" evidence="1"/>
<evidence type="ECO:0000313" key="1">
    <source>
        <dbReference type="EMBL" id="CEI58732.1"/>
    </source>
</evidence>
<dbReference type="InterPro" id="IPR043129">
    <property type="entry name" value="ATPase_NBD"/>
</dbReference>
<dbReference type="AlphaFoldDB" id="A0A8D9NAX2"/>
<organism evidence="1 2">
    <name type="scientific">Candidatus Portiera aleyrodidarum</name>
    <name type="common">primary endosymbiont of Bemisia tabaci</name>
    <dbReference type="NCBI Taxonomy" id="91844"/>
    <lineage>
        <taxon>Bacteria</taxon>
        <taxon>Pseudomonadati</taxon>
        <taxon>Pseudomonadota</taxon>
        <taxon>Gammaproteobacteria</taxon>
        <taxon>Candidatus Johnevansiales</taxon>
        <taxon>Candidatus Johnevansiaceae</taxon>
        <taxon>Candidatus Portiera</taxon>
    </lineage>
</organism>
<dbReference type="Gene3D" id="3.30.420.40">
    <property type="match status" value="2"/>
</dbReference>
<dbReference type="EMBL" id="LN649255">
    <property type="protein sequence ID" value="CEI58732.1"/>
    <property type="molecule type" value="Genomic_DNA"/>
</dbReference>
<evidence type="ECO:0000313" key="2">
    <source>
        <dbReference type="Proteomes" id="UP000032800"/>
    </source>
</evidence>
<reference evidence="1 2" key="1">
    <citation type="journal article" date="2015" name="Genome Biol. Evol.">
        <title>Genome evolution in the primary endosymbiont of whiteflies sheds light on their divergence.</title>
        <authorList>
            <person name="Santos-Garcia D."/>
            <person name="Vargas-Chavez C."/>
            <person name="Moya A."/>
            <person name="Latorre A."/>
            <person name="Silva"/>
            <person name="F J."/>
        </authorList>
    </citation>
    <scope>NUCLEOTIDE SEQUENCE [LARGE SCALE GENOMIC DNA]</scope>
    <source>
        <strain evidence="2">AD-VLC</strain>
    </source>
</reference>
<accession>A0A8D9NAX2</accession>
<protein>
    <submittedName>
        <fullName evidence="1">tRNA(ANN) t(6)A37 threonylcarbamoyladenosine modification protein</fullName>
        <ecNumber evidence="1">3.4.-.-</ecNumber>
    </submittedName>
</protein>